<protein>
    <submittedName>
        <fullName evidence="2">Peroxiredoxin, Ohr subfamily</fullName>
    </submittedName>
</protein>
<evidence type="ECO:0000313" key="2">
    <source>
        <dbReference type="EMBL" id="SFK25236.1"/>
    </source>
</evidence>
<sequence length="139" mass="14009">MPALYSTQARATGGRLGHAETSDGLLSVDLAMPKELGGQGGATNPEQLFAAGYAACFGSALALVARKQKATLTDSAINATVELHPDGQGGFKLGVALAVETKGVDQATADALVATAHKVCPYSNAIKGNIDVALTAKAQ</sequence>
<dbReference type="AlphaFoldDB" id="A0A1I3Y1V5"/>
<name>A0A1I3Y1V5_9HYPH</name>
<keyword evidence="3" id="KW-1185">Reference proteome</keyword>
<proteinExistence type="inferred from homology"/>
<dbReference type="InterPro" id="IPR003718">
    <property type="entry name" value="OsmC/Ohr_fam"/>
</dbReference>
<dbReference type="InterPro" id="IPR036102">
    <property type="entry name" value="OsmC/Ohrsf"/>
</dbReference>
<gene>
    <name evidence="2" type="ORF">SAMN04488498_10494</name>
</gene>
<dbReference type="NCBIfam" id="TIGR03561">
    <property type="entry name" value="organ_hyd_perox"/>
    <property type="match status" value="1"/>
</dbReference>
<accession>A0A1I3Y1V5</accession>
<reference evidence="2 3" key="1">
    <citation type="submission" date="2016-10" db="EMBL/GenBank/DDBJ databases">
        <authorList>
            <person name="Varghese N."/>
            <person name="Submissions S."/>
        </authorList>
    </citation>
    <scope>NUCLEOTIDE SEQUENCE [LARGE SCALE GENOMIC DNA]</scope>
    <source>
        <strain evidence="2 3">DSM 21822</strain>
    </source>
</reference>
<dbReference type="SUPFAM" id="SSF82784">
    <property type="entry name" value="OsmC-like"/>
    <property type="match status" value="1"/>
</dbReference>
<dbReference type="RefSeq" id="WP_149759784.1">
    <property type="nucleotide sequence ID" value="NZ_BSPE01000007.1"/>
</dbReference>
<dbReference type="Gene3D" id="3.30.300.20">
    <property type="match status" value="1"/>
</dbReference>
<evidence type="ECO:0000256" key="1">
    <source>
        <dbReference type="ARBA" id="ARBA00007378"/>
    </source>
</evidence>
<dbReference type="GO" id="GO:0006979">
    <property type="term" value="P:response to oxidative stress"/>
    <property type="evidence" value="ECO:0007669"/>
    <property type="project" value="InterPro"/>
</dbReference>
<dbReference type="Gene3D" id="2.20.25.10">
    <property type="match status" value="1"/>
</dbReference>
<dbReference type="Proteomes" id="UP000323300">
    <property type="component" value="Unassembled WGS sequence"/>
</dbReference>
<dbReference type="InterPro" id="IPR019953">
    <property type="entry name" value="OHR"/>
</dbReference>
<dbReference type="EMBL" id="FOSL01000004">
    <property type="protein sequence ID" value="SFK25236.1"/>
    <property type="molecule type" value="Genomic_DNA"/>
</dbReference>
<dbReference type="OrthoDB" id="9797508at2"/>
<comment type="similarity">
    <text evidence="1">Belongs to the OsmC/Ohr family.</text>
</comment>
<dbReference type="InterPro" id="IPR015946">
    <property type="entry name" value="KH_dom-like_a/b"/>
</dbReference>
<dbReference type="Pfam" id="PF02566">
    <property type="entry name" value="OsmC"/>
    <property type="match status" value="1"/>
</dbReference>
<evidence type="ECO:0000313" key="3">
    <source>
        <dbReference type="Proteomes" id="UP000323300"/>
    </source>
</evidence>
<organism evidence="2 3">
    <name type="scientific">Neomesorhizobium albiziae</name>
    <dbReference type="NCBI Taxonomy" id="335020"/>
    <lineage>
        <taxon>Bacteria</taxon>
        <taxon>Pseudomonadati</taxon>
        <taxon>Pseudomonadota</taxon>
        <taxon>Alphaproteobacteria</taxon>
        <taxon>Hyphomicrobiales</taxon>
        <taxon>Phyllobacteriaceae</taxon>
        <taxon>Neomesorhizobium</taxon>
    </lineage>
</organism>
<dbReference type="PANTHER" id="PTHR33797">
    <property type="entry name" value="ORGANIC HYDROPEROXIDE RESISTANCE PROTEIN-LIKE"/>
    <property type="match status" value="1"/>
</dbReference>
<dbReference type="PANTHER" id="PTHR33797:SF2">
    <property type="entry name" value="ORGANIC HYDROPEROXIDE RESISTANCE PROTEIN-LIKE"/>
    <property type="match status" value="1"/>
</dbReference>